<dbReference type="SUPFAM" id="SSF51905">
    <property type="entry name" value="FAD/NAD(P)-binding domain"/>
    <property type="match status" value="2"/>
</dbReference>
<comment type="cofactor">
    <cofactor evidence="1">
        <name>FAD</name>
        <dbReference type="ChEBI" id="CHEBI:57692"/>
    </cofactor>
</comment>
<dbReference type="OrthoDB" id="66881at2759"/>
<keyword evidence="5" id="KW-0560">Oxidoreductase</keyword>
<evidence type="ECO:0000313" key="7">
    <source>
        <dbReference type="EMBL" id="KAF2087587.1"/>
    </source>
</evidence>
<comment type="caution">
    <text evidence="7">The sequence shown here is derived from an EMBL/GenBank/DDBJ whole genome shotgun (WGS) entry which is preliminary data.</text>
</comment>
<dbReference type="InterPro" id="IPR051820">
    <property type="entry name" value="FAD-binding_MO"/>
</dbReference>
<evidence type="ECO:0000256" key="2">
    <source>
        <dbReference type="ARBA" id="ARBA00022630"/>
    </source>
</evidence>
<dbReference type="PANTHER" id="PTHR43872:SF1">
    <property type="entry name" value="MONOOXYGENASE, PUTATIVE (AFU_ORTHOLOGUE AFUA_8G02570)-RELATED"/>
    <property type="match status" value="1"/>
</dbReference>
<evidence type="ECO:0000256" key="6">
    <source>
        <dbReference type="ARBA" id="ARBA00023033"/>
    </source>
</evidence>
<dbReference type="Gene3D" id="3.50.50.60">
    <property type="entry name" value="FAD/NAD(P)-binding domain"/>
    <property type="match status" value="2"/>
</dbReference>
<dbReference type="Proteomes" id="UP000799776">
    <property type="component" value="Unassembled WGS sequence"/>
</dbReference>
<dbReference type="AlphaFoldDB" id="A0A9P4LWZ9"/>
<dbReference type="PANTHER" id="PTHR43872">
    <property type="entry name" value="MONOOXYGENASE, PUTATIVE (AFU_ORTHOLOGUE AFUA_8G02570)-RELATED"/>
    <property type="match status" value="1"/>
</dbReference>
<dbReference type="Pfam" id="PF13738">
    <property type="entry name" value="Pyr_redox_3"/>
    <property type="match status" value="1"/>
</dbReference>
<evidence type="ECO:0000313" key="8">
    <source>
        <dbReference type="Proteomes" id="UP000799776"/>
    </source>
</evidence>
<keyword evidence="4" id="KW-0521">NADP</keyword>
<evidence type="ECO:0000256" key="4">
    <source>
        <dbReference type="ARBA" id="ARBA00022857"/>
    </source>
</evidence>
<keyword evidence="3" id="KW-0274">FAD</keyword>
<evidence type="ECO:0000256" key="5">
    <source>
        <dbReference type="ARBA" id="ARBA00023002"/>
    </source>
</evidence>
<organism evidence="7 8">
    <name type="scientific">Saccharata proteae CBS 121410</name>
    <dbReference type="NCBI Taxonomy" id="1314787"/>
    <lineage>
        <taxon>Eukaryota</taxon>
        <taxon>Fungi</taxon>
        <taxon>Dikarya</taxon>
        <taxon>Ascomycota</taxon>
        <taxon>Pezizomycotina</taxon>
        <taxon>Dothideomycetes</taxon>
        <taxon>Dothideomycetes incertae sedis</taxon>
        <taxon>Botryosphaeriales</taxon>
        <taxon>Saccharataceae</taxon>
        <taxon>Saccharata</taxon>
    </lineage>
</organism>
<dbReference type="FunFam" id="3.50.50.60:FF:000228">
    <property type="entry name" value="FAD-containing monooxygenase EthA"/>
    <property type="match status" value="1"/>
</dbReference>
<sequence length="486" mass="53944">MDNKIEVDYDVVIIGAGISGINAAYRVKTQCPTNSWAIFEARDAIGGTWDLFKYPGIRSDSDLHTFGFPWRPWTEQKAIADGASIAKYIRETAAAEGIDKKIHFKHKLSEMDWSSKTNTWTLDVDVDGVQKEYTARYVIMASGYYDYNEPLQASIPGLDNFKGTIIHPQFWPSDLDYADKNMVVIGSGATAVTLLPNLGEKAKHVTMLQRSPGYLLSLPSVSPLDTLIRAVLPQSWSHVLIRMRFLVIGYLFFQFCRAFPSAARKVVKAATVKQLPKNVPHDPHFEPSYNPWEQRLCICPDGDFYKSLHEGKCSVSTGHIRTITADTIELESGETIPADIIVTATGLKIQLAGGAKLSVDGNRINIGDKFLWKGVMLQDLPNAALVMGYTNASWTLGADATAQLVTRLINHMRVNNMAACVPRLEDEGSLKACPTLNLNSTYVKKAAGMMPKAGDKGPWQARKSYFSDVWNAKFGDVETGLQFYRF</sequence>
<reference evidence="7" key="1">
    <citation type="journal article" date="2020" name="Stud. Mycol.">
        <title>101 Dothideomycetes genomes: a test case for predicting lifestyles and emergence of pathogens.</title>
        <authorList>
            <person name="Haridas S."/>
            <person name="Albert R."/>
            <person name="Binder M."/>
            <person name="Bloem J."/>
            <person name="Labutti K."/>
            <person name="Salamov A."/>
            <person name="Andreopoulos B."/>
            <person name="Baker S."/>
            <person name="Barry K."/>
            <person name="Bills G."/>
            <person name="Bluhm B."/>
            <person name="Cannon C."/>
            <person name="Castanera R."/>
            <person name="Culley D."/>
            <person name="Daum C."/>
            <person name="Ezra D."/>
            <person name="Gonzalez J."/>
            <person name="Henrissat B."/>
            <person name="Kuo A."/>
            <person name="Liang C."/>
            <person name="Lipzen A."/>
            <person name="Lutzoni F."/>
            <person name="Magnuson J."/>
            <person name="Mondo S."/>
            <person name="Nolan M."/>
            <person name="Ohm R."/>
            <person name="Pangilinan J."/>
            <person name="Park H.-J."/>
            <person name="Ramirez L."/>
            <person name="Alfaro M."/>
            <person name="Sun H."/>
            <person name="Tritt A."/>
            <person name="Yoshinaga Y."/>
            <person name="Zwiers L.-H."/>
            <person name="Turgeon B."/>
            <person name="Goodwin S."/>
            <person name="Spatafora J."/>
            <person name="Crous P."/>
            <person name="Grigoriev I."/>
        </authorList>
    </citation>
    <scope>NUCLEOTIDE SEQUENCE</scope>
    <source>
        <strain evidence="7">CBS 121410</strain>
    </source>
</reference>
<dbReference type="GO" id="GO:0004497">
    <property type="term" value="F:monooxygenase activity"/>
    <property type="evidence" value="ECO:0007669"/>
    <property type="project" value="UniProtKB-KW"/>
</dbReference>
<keyword evidence="6" id="KW-0503">Monooxygenase</keyword>
<keyword evidence="2" id="KW-0285">Flavoprotein</keyword>
<keyword evidence="8" id="KW-1185">Reference proteome</keyword>
<proteinExistence type="predicted"/>
<name>A0A9P4LWZ9_9PEZI</name>
<evidence type="ECO:0000256" key="3">
    <source>
        <dbReference type="ARBA" id="ARBA00022827"/>
    </source>
</evidence>
<dbReference type="InterPro" id="IPR036188">
    <property type="entry name" value="FAD/NAD-bd_sf"/>
</dbReference>
<protein>
    <submittedName>
        <fullName evidence="7">FAD/NAD(P)-binding domain-containing protein</fullName>
    </submittedName>
</protein>
<dbReference type="EMBL" id="ML978719">
    <property type="protein sequence ID" value="KAF2087587.1"/>
    <property type="molecule type" value="Genomic_DNA"/>
</dbReference>
<accession>A0A9P4LWZ9</accession>
<evidence type="ECO:0000256" key="1">
    <source>
        <dbReference type="ARBA" id="ARBA00001974"/>
    </source>
</evidence>
<gene>
    <name evidence="7" type="ORF">K490DRAFT_41612</name>
</gene>